<dbReference type="Proteomes" id="UP001206890">
    <property type="component" value="Unassembled WGS sequence"/>
</dbReference>
<dbReference type="PANTHER" id="PTHR30213">
    <property type="entry name" value="INNER MEMBRANE PROTEIN YHJD"/>
    <property type="match status" value="1"/>
</dbReference>
<dbReference type="AlphaFoldDB" id="A0AAW5Q9W3"/>
<keyword evidence="5 7" id="KW-0472">Membrane</keyword>
<sequence length="379" mass="40172">MTTSDRPAATIRRGLRTVRMVLVRSVAEFLRDRGPDLAGSLTYYGVLSLFPAVLVVVSLLGVFGQGSRTVDAVMDMLSDVAPPEVLDPVREPVEALVTTPAAGTALLVGTAVALWSASRYVRALGRAINAMFGIDEGRPPWRLLPEGLALTALLIVLVAIGGVALASSGPVAETVGGWIGLGSTALAVWGVAKWPAAVVAMILALAILYRFAPNISGRRFSWVSLGATAALAIMGVATAGLSFFVANFGNFNRVYGSLAGVIVFLLWLWLVNMAVVFGVRLDAEVLRVRQLRSGIAAEEVIQVTPRDTRACDWENSRREKMIAEYRTLRRERDDATGGDDDTTPDDDTAPGAEASPDSEAIDPPPSGVAGACGEQRRAE</sequence>
<reference evidence="8" key="1">
    <citation type="submission" date="2022-04" db="EMBL/GenBank/DDBJ databases">
        <title>Human microbiome associated bacterial genomes.</title>
        <authorList>
            <person name="Sandstrom S."/>
            <person name="Salamzade R."/>
            <person name="Kalan L.R."/>
        </authorList>
    </citation>
    <scope>NUCLEOTIDE SEQUENCE</scope>
    <source>
        <strain evidence="8">P3-SID1762</strain>
    </source>
</reference>
<protein>
    <submittedName>
        <fullName evidence="8">YihY/virulence factor BrkB family protein</fullName>
    </submittedName>
</protein>
<dbReference type="EMBL" id="JALXTC010000101">
    <property type="protein sequence ID" value="MCT2119064.1"/>
    <property type="molecule type" value="Genomic_DNA"/>
</dbReference>
<dbReference type="Pfam" id="PF03631">
    <property type="entry name" value="Virul_fac_BrkB"/>
    <property type="match status" value="1"/>
</dbReference>
<gene>
    <name evidence="8" type="ORF">M3D93_15130</name>
</gene>
<comment type="caution">
    <text evidence="8">The sequence shown here is derived from an EMBL/GenBank/DDBJ whole genome shotgun (WGS) entry which is preliminary data.</text>
</comment>
<keyword evidence="2" id="KW-1003">Cell membrane</keyword>
<proteinExistence type="predicted"/>
<keyword evidence="3 7" id="KW-0812">Transmembrane</keyword>
<accession>A0AAW5Q9W3</accession>
<dbReference type="InterPro" id="IPR017039">
    <property type="entry name" value="Virul_fac_BrkB"/>
</dbReference>
<evidence type="ECO:0000256" key="7">
    <source>
        <dbReference type="SAM" id="Phobius"/>
    </source>
</evidence>
<feature type="transmembrane region" description="Helical" evidence="7">
    <location>
        <begin position="95"/>
        <end position="117"/>
    </location>
</feature>
<feature type="transmembrane region" description="Helical" evidence="7">
    <location>
        <begin position="258"/>
        <end position="279"/>
    </location>
</feature>
<feature type="transmembrane region" description="Helical" evidence="7">
    <location>
        <begin position="220"/>
        <end position="246"/>
    </location>
</feature>
<feature type="transmembrane region" description="Helical" evidence="7">
    <location>
        <begin position="186"/>
        <end position="208"/>
    </location>
</feature>
<organism evidence="8 9">
    <name type="scientific">Dietzia cinnamea</name>
    <dbReference type="NCBI Taxonomy" id="321318"/>
    <lineage>
        <taxon>Bacteria</taxon>
        <taxon>Bacillati</taxon>
        <taxon>Actinomycetota</taxon>
        <taxon>Actinomycetes</taxon>
        <taxon>Mycobacteriales</taxon>
        <taxon>Dietziaceae</taxon>
        <taxon>Dietzia</taxon>
    </lineage>
</organism>
<evidence type="ECO:0000256" key="2">
    <source>
        <dbReference type="ARBA" id="ARBA00022475"/>
    </source>
</evidence>
<name>A0AAW5Q9W3_9ACTN</name>
<evidence type="ECO:0000313" key="8">
    <source>
        <dbReference type="EMBL" id="MCT2119064.1"/>
    </source>
</evidence>
<comment type="subcellular location">
    <subcellularLocation>
        <location evidence="1">Cell membrane</location>
        <topology evidence="1">Multi-pass membrane protein</topology>
    </subcellularLocation>
</comment>
<dbReference type="NCBIfam" id="TIGR00765">
    <property type="entry name" value="yihY_not_rbn"/>
    <property type="match status" value="1"/>
</dbReference>
<feature type="transmembrane region" description="Helical" evidence="7">
    <location>
        <begin position="147"/>
        <end position="166"/>
    </location>
</feature>
<evidence type="ECO:0000256" key="1">
    <source>
        <dbReference type="ARBA" id="ARBA00004651"/>
    </source>
</evidence>
<feature type="transmembrane region" description="Helical" evidence="7">
    <location>
        <begin position="41"/>
        <end position="64"/>
    </location>
</feature>
<feature type="compositionally biased region" description="Acidic residues" evidence="6">
    <location>
        <begin position="336"/>
        <end position="348"/>
    </location>
</feature>
<evidence type="ECO:0000256" key="5">
    <source>
        <dbReference type="ARBA" id="ARBA00023136"/>
    </source>
</evidence>
<dbReference type="PANTHER" id="PTHR30213:SF0">
    <property type="entry name" value="UPF0761 MEMBRANE PROTEIN YIHY"/>
    <property type="match status" value="1"/>
</dbReference>
<keyword evidence="4 7" id="KW-1133">Transmembrane helix</keyword>
<dbReference type="RefSeq" id="WP_083324504.1">
    <property type="nucleotide sequence ID" value="NZ_JALXMA010000053.1"/>
</dbReference>
<evidence type="ECO:0000256" key="4">
    <source>
        <dbReference type="ARBA" id="ARBA00022989"/>
    </source>
</evidence>
<feature type="region of interest" description="Disordered" evidence="6">
    <location>
        <begin position="328"/>
        <end position="379"/>
    </location>
</feature>
<evidence type="ECO:0000256" key="3">
    <source>
        <dbReference type="ARBA" id="ARBA00022692"/>
    </source>
</evidence>
<evidence type="ECO:0000313" key="9">
    <source>
        <dbReference type="Proteomes" id="UP001206890"/>
    </source>
</evidence>
<evidence type="ECO:0000256" key="6">
    <source>
        <dbReference type="SAM" id="MobiDB-lite"/>
    </source>
</evidence>
<dbReference type="GO" id="GO:0005886">
    <property type="term" value="C:plasma membrane"/>
    <property type="evidence" value="ECO:0007669"/>
    <property type="project" value="UniProtKB-SubCell"/>
</dbReference>